<evidence type="ECO:0000256" key="2">
    <source>
        <dbReference type="ARBA" id="ARBA00004651"/>
    </source>
</evidence>
<evidence type="ECO:0000256" key="6">
    <source>
        <dbReference type="ARBA" id="ARBA00022679"/>
    </source>
</evidence>
<keyword evidence="13 14" id="KW-0472">Membrane</keyword>
<organism evidence="16 17">
    <name type="scientific">Brevibacillus fortis</name>
    <dbReference type="NCBI Taxonomy" id="2126352"/>
    <lineage>
        <taxon>Bacteria</taxon>
        <taxon>Bacillati</taxon>
        <taxon>Bacillota</taxon>
        <taxon>Bacilli</taxon>
        <taxon>Bacillales</taxon>
        <taxon>Paenibacillaceae</taxon>
        <taxon>Brevibacillus</taxon>
    </lineage>
</organism>
<feature type="transmembrane region" description="Helical" evidence="14">
    <location>
        <begin position="15"/>
        <end position="34"/>
    </location>
</feature>
<dbReference type="InterPro" id="IPR004358">
    <property type="entry name" value="Sig_transdc_His_kin-like_C"/>
</dbReference>
<dbReference type="Pfam" id="PF02518">
    <property type="entry name" value="HATPase_c"/>
    <property type="match status" value="1"/>
</dbReference>
<dbReference type="GO" id="GO:0005886">
    <property type="term" value="C:plasma membrane"/>
    <property type="evidence" value="ECO:0007669"/>
    <property type="project" value="UniProtKB-SubCell"/>
</dbReference>
<evidence type="ECO:0000256" key="12">
    <source>
        <dbReference type="ARBA" id="ARBA00023012"/>
    </source>
</evidence>
<dbReference type="PRINTS" id="PR00344">
    <property type="entry name" value="BCTRLSENSOR"/>
</dbReference>
<dbReference type="PANTHER" id="PTHR43547:SF10">
    <property type="entry name" value="SENSOR HISTIDINE KINASE DCUS"/>
    <property type="match status" value="1"/>
</dbReference>
<feature type="transmembrane region" description="Helical" evidence="14">
    <location>
        <begin position="177"/>
        <end position="195"/>
    </location>
</feature>
<dbReference type="EC" id="2.7.13.3" evidence="3"/>
<dbReference type="PANTHER" id="PTHR43547">
    <property type="entry name" value="TWO-COMPONENT HISTIDINE KINASE"/>
    <property type="match status" value="1"/>
</dbReference>
<evidence type="ECO:0000256" key="7">
    <source>
        <dbReference type="ARBA" id="ARBA00022692"/>
    </source>
</evidence>
<dbReference type="AlphaFoldDB" id="A0A2P7VII7"/>
<evidence type="ECO:0000256" key="11">
    <source>
        <dbReference type="ARBA" id="ARBA00022989"/>
    </source>
</evidence>
<evidence type="ECO:0000256" key="1">
    <source>
        <dbReference type="ARBA" id="ARBA00000085"/>
    </source>
</evidence>
<comment type="subcellular location">
    <subcellularLocation>
        <location evidence="2">Cell membrane</location>
        <topology evidence="2">Multi-pass membrane protein</topology>
    </subcellularLocation>
</comment>
<keyword evidence="7 14" id="KW-0812">Transmembrane</keyword>
<dbReference type="Proteomes" id="UP000240419">
    <property type="component" value="Unassembled WGS sequence"/>
</dbReference>
<dbReference type="FunFam" id="3.30.450.20:FF:000018">
    <property type="entry name" value="Sensor histidine kinase DcuS"/>
    <property type="match status" value="1"/>
</dbReference>
<dbReference type="InterPro" id="IPR003594">
    <property type="entry name" value="HATPase_dom"/>
</dbReference>
<dbReference type="SUPFAM" id="SSF55874">
    <property type="entry name" value="ATPase domain of HSP90 chaperone/DNA topoisomerase II/histidine kinase"/>
    <property type="match status" value="1"/>
</dbReference>
<evidence type="ECO:0000256" key="4">
    <source>
        <dbReference type="ARBA" id="ARBA00022475"/>
    </source>
</evidence>
<dbReference type="InterPro" id="IPR039506">
    <property type="entry name" value="SPOB_a"/>
</dbReference>
<dbReference type="OrthoDB" id="9792686at2"/>
<evidence type="ECO:0000256" key="3">
    <source>
        <dbReference type="ARBA" id="ARBA00012438"/>
    </source>
</evidence>
<proteinExistence type="predicted"/>
<keyword evidence="6" id="KW-0808">Transferase</keyword>
<dbReference type="Pfam" id="PF17203">
    <property type="entry name" value="sCache_3_2"/>
    <property type="match status" value="1"/>
</dbReference>
<keyword evidence="12" id="KW-0902">Two-component regulatory system</keyword>
<dbReference type="InterPro" id="IPR033463">
    <property type="entry name" value="sCache_3"/>
</dbReference>
<keyword evidence="4" id="KW-1003">Cell membrane</keyword>
<protein>
    <recommendedName>
        <fullName evidence="3">histidine kinase</fullName>
        <ecNumber evidence="3">2.7.13.3</ecNumber>
    </recommendedName>
</protein>
<keyword evidence="9 16" id="KW-0418">Kinase</keyword>
<dbReference type="GO" id="GO:0000155">
    <property type="term" value="F:phosphorelay sensor kinase activity"/>
    <property type="evidence" value="ECO:0007669"/>
    <property type="project" value="InterPro"/>
</dbReference>
<dbReference type="EMBL" id="PXZM01000005">
    <property type="protein sequence ID" value="PSJ99017.1"/>
    <property type="molecule type" value="Genomic_DNA"/>
</dbReference>
<dbReference type="InterPro" id="IPR035965">
    <property type="entry name" value="PAS-like_dom_sf"/>
</dbReference>
<keyword evidence="10" id="KW-0067">ATP-binding</keyword>
<dbReference type="InterPro" id="IPR016120">
    <property type="entry name" value="Sig_transdc_His_kin_SpoOB"/>
</dbReference>
<dbReference type="GO" id="GO:0005524">
    <property type="term" value="F:ATP binding"/>
    <property type="evidence" value="ECO:0007669"/>
    <property type="project" value="UniProtKB-KW"/>
</dbReference>
<evidence type="ECO:0000313" key="16">
    <source>
        <dbReference type="EMBL" id="PSJ99017.1"/>
    </source>
</evidence>
<name>A0A2P7VII7_9BACL</name>
<dbReference type="SUPFAM" id="SSF55890">
    <property type="entry name" value="Sporulation response regulatory protein Spo0B"/>
    <property type="match status" value="1"/>
</dbReference>
<dbReference type="Pfam" id="PF14689">
    <property type="entry name" value="SPOB_a"/>
    <property type="match status" value="1"/>
</dbReference>
<dbReference type="Pfam" id="PF13188">
    <property type="entry name" value="PAS_8"/>
    <property type="match status" value="1"/>
</dbReference>
<dbReference type="SMART" id="SM00091">
    <property type="entry name" value="PAS"/>
    <property type="match status" value="1"/>
</dbReference>
<keyword evidence="17" id="KW-1185">Reference proteome</keyword>
<dbReference type="InterPro" id="IPR005467">
    <property type="entry name" value="His_kinase_dom"/>
</dbReference>
<dbReference type="InterPro" id="IPR036890">
    <property type="entry name" value="HATPase_C_sf"/>
</dbReference>
<evidence type="ECO:0000259" key="15">
    <source>
        <dbReference type="PROSITE" id="PS50109"/>
    </source>
</evidence>
<evidence type="ECO:0000256" key="14">
    <source>
        <dbReference type="SAM" id="Phobius"/>
    </source>
</evidence>
<dbReference type="PROSITE" id="PS50109">
    <property type="entry name" value="HIS_KIN"/>
    <property type="match status" value="1"/>
</dbReference>
<dbReference type="InterPro" id="IPR000014">
    <property type="entry name" value="PAS"/>
</dbReference>
<evidence type="ECO:0000256" key="5">
    <source>
        <dbReference type="ARBA" id="ARBA00022553"/>
    </source>
</evidence>
<feature type="domain" description="Histidine kinase" evidence="15">
    <location>
        <begin position="318"/>
        <end position="534"/>
    </location>
</feature>
<dbReference type="Gene3D" id="3.30.565.10">
    <property type="entry name" value="Histidine kinase-like ATPase, C-terminal domain"/>
    <property type="match status" value="1"/>
</dbReference>
<reference evidence="16 17" key="1">
    <citation type="submission" date="2018-03" db="EMBL/GenBank/DDBJ databases">
        <title>Brevisbacillus phylogenomics.</title>
        <authorList>
            <person name="Dunlap C."/>
        </authorList>
    </citation>
    <scope>NUCLEOTIDE SEQUENCE [LARGE SCALE GENOMIC DNA]</scope>
    <source>
        <strain evidence="16 17">NRRL NRS-1210</strain>
    </source>
</reference>
<evidence type="ECO:0000313" key="17">
    <source>
        <dbReference type="Proteomes" id="UP000240419"/>
    </source>
</evidence>
<dbReference type="InterPro" id="IPR029151">
    <property type="entry name" value="Sensor-like_sf"/>
</dbReference>
<dbReference type="Gene3D" id="1.10.287.130">
    <property type="match status" value="1"/>
</dbReference>
<comment type="caution">
    <text evidence="16">The sequence shown here is derived from an EMBL/GenBank/DDBJ whole genome shotgun (WGS) entry which is preliminary data.</text>
</comment>
<comment type="catalytic activity">
    <reaction evidence="1">
        <text>ATP + protein L-histidine = ADP + protein N-phospho-L-histidine.</text>
        <dbReference type="EC" id="2.7.13.3"/>
    </reaction>
</comment>
<evidence type="ECO:0000256" key="8">
    <source>
        <dbReference type="ARBA" id="ARBA00022741"/>
    </source>
</evidence>
<evidence type="ECO:0000256" key="10">
    <source>
        <dbReference type="ARBA" id="ARBA00022840"/>
    </source>
</evidence>
<dbReference type="SMART" id="SM00387">
    <property type="entry name" value="HATPase_c"/>
    <property type="match status" value="1"/>
</dbReference>
<dbReference type="SUPFAM" id="SSF103190">
    <property type="entry name" value="Sensory domain-like"/>
    <property type="match status" value="1"/>
</dbReference>
<keyword evidence="8" id="KW-0547">Nucleotide-binding</keyword>
<keyword evidence="11 14" id="KW-1133">Transmembrane helix</keyword>
<dbReference type="Gene3D" id="3.30.450.20">
    <property type="entry name" value="PAS domain"/>
    <property type="match status" value="2"/>
</dbReference>
<dbReference type="SUPFAM" id="SSF55785">
    <property type="entry name" value="PYP-like sensor domain (PAS domain)"/>
    <property type="match status" value="1"/>
</dbReference>
<keyword evidence="5" id="KW-0597">Phosphoprotein</keyword>
<evidence type="ECO:0000256" key="13">
    <source>
        <dbReference type="ARBA" id="ARBA00023136"/>
    </source>
</evidence>
<sequence length="551" mass="61023">MRRRGGNDVRFHSKLMLIICSLLFGVIVILGTMFEQMLAGVLEHEIGTRALHTAKTVAQMSEIKQAFDAEDPAKIINPIVEKIRVDTNAAFITVGNLQSIRYSHPDPEQIGKMMVGGDNEAVFQGQSIISETVGSLGPGLRGKTPIYDEEGKVMGVVSVGFLFEDINETIESYRNRIFVIGIVTLLLGVVATLILSQNVKKAIFGLEPEQIGRLYQENQAVLESIREGIVAVNKEGTITLANQTALHMLGQAKDKDSIMDKQDEMVRSLGLHEVIETGKAEFDRETNVDEHVLVVNRVPIMDKERRVMGAVASFRNRSELFEVTQELSRVKEYAEVLRSQTHEYSNKLHLISGLIQLESYQEAIETISSELNVHVHHTKFIMQEVPDPLIGGLLLGKLNQTSERKVELKIDPESNFRDIPASIDRSQLIVILGNLIDNAMDAVKAPGAYASEITIFLLNMEEVLLIEVEDRGPGISEENAERIFDLGFSTKQQPNHGYGLHLVKQAVLHVHGNITHTGNPAGGTIFTVTIPKDARTAERKEAVIGDTGTHY</sequence>
<gene>
    <name evidence="16" type="ORF">C7R93_05175</name>
</gene>
<evidence type="ECO:0000256" key="9">
    <source>
        <dbReference type="ARBA" id="ARBA00022777"/>
    </source>
</evidence>
<accession>A0A2P7VII7</accession>